<dbReference type="CDD" id="cd00063">
    <property type="entry name" value="FN3"/>
    <property type="match status" value="1"/>
</dbReference>
<dbReference type="PROSITE" id="PS50853">
    <property type="entry name" value="FN3"/>
    <property type="match status" value="1"/>
</dbReference>
<evidence type="ECO:0000259" key="7">
    <source>
        <dbReference type="PROSITE" id="PS50853"/>
    </source>
</evidence>
<comment type="subcellular location">
    <subcellularLocation>
        <location evidence="1">Membrane</location>
        <topology evidence="1">Single-pass membrane protein</topology>
    </subcellularLocation>
</comment>
<keyword evidence="4 6" id="KW-0472">Membrane</keyword>
<feature type="compositionally biased region" description="Polar residues" evidence="5">
    <location>
        <begin position="188"/>
        <end position="201"/>
    </location>
</feature>
<dbReference type="InterPro" id="IPR013783">
    <property type="entry name" value="Ig-like_fold"/>
</dbReference>
<dbReference type="InterPro" id="IPR003961">
    <property type="entry name" value="FN3_dom"/>
</dbReference>
<dbReference type="InterPro" id="IPR036116">
    <property type="entry name" value="FN3_sf"/>
</dbReference>
<evidence type="ECO:0000256" key="2">
    <source>
        <dbReference type="ARBA" id="ARBA00022692"/>
    </source>
</evidence>
<comment type="caution">
    <text evidence="8">The sequence shown here is derived from an EMBL/GenBank/DDBJ whole genome shotgun (WGS) entry which is preliminary data.</text>
</comment>
<protein>
    <submittedName>
        <fullName evidence="8">Neuroglian</fullName>
    </submittedName>
</protein>
<dbReference type="SUPFAM" id="SSF49265">
    <property type="entry name" value="Fibronectin type III"/>
    <property type="match status" value="1"/>
</dbReference>
<evidence type="ECO:0000256" key="1">
    <source>
        <dbReference type="ARBA" id="ARBA00004167"/>
    </source>
</evidence>
<feature type="region of interest" description="Disordered" evidence="5">
    <location>
        <begin position="183"/>
        <end position="216"/>
    </location>
</feature>
<sequence>MYIEVQTGDQAQRSPDEPYFVWSHLPDVDGKAGVRVTWVPAVDGHPGSHFFVQYRKKDENLWESTPPEENQDSILVTGLELGSLYEMKVVAVDGPFQTPSKVEEFETGGMAAVQAPESNDNFATAAWFIGMMCAIALLLLLLILICLIKRNRGGKYSVHEKEVAQGRDIEYPEDGGFNEYTKAATAPEATQGSRTSLNSSVKGPESETDSMVEYGEGEASKFTEDGSFIGQYGAKKKKEDSTSPSALATFV</sequence>
<evidence type="ECO:0000313" key="8">
    <source>
        <dbReference type="EMBL" id="GIY13217.1"/>
    </source>
</evidence>
<reference evidence="8 9" key="1">
    <citation type="submission" date="2021-06" db="EMBL/GenBank/DDBJ databases">
        <title>Caerostris extrusa draft genome.</title>
        <authorList>
            <person name="Kono N."/>
            <person name="Arakawa K."/>
        </authorList>
    </citation>
    <scope>NUCLEOTIDE SEQUENCE [LARGE SCALE GENOMIC DNA]</scope>
</reference>
<evidence type="ECO:0000256" key="5">
    <source>
        <dbReference type="SAM" id="MobiDB-lite"/>
    </source>
</evidence>
<dbReference type="Pfam" id="PF13882">
    <property type="entry name" value="Bravo_FIGEY"/>
    <property type="match status" value="1"/>
</dbReference>
<evidence type="ECO:0000313" key="9">
    <source>
        <dbReference type="Proteomes" id="UP001054945"/>
    </source>
</evidence>
<keyword evidence="9" id="KW-1185">Reference proteome</keyword>
<dbReference type="Gene3D" id="2.60.40.10">
    <property type="entry name" value="Immunoglobulins"/>
    <property type="match status" value="1"/>
</dbReference>
<dbReference type="InterPro" id="IPR026966">
    <property type="entry name" value="Neurofascin/L1/NrCAM_C"/>
</dbReference>
<dbReference type="AlphaFoldDB" id="A0AAV4QYL6"/>
<dbReference type="Pfam" id="PF00041">
    <property type="entry name" value="fn3"/>
    <property type="match status" value="1"/>
</dbReference>
<name>A0AAV4QYL6_CAEEX</name>
<evidence type="ECO:0000256" key="3">
    <source>
        <dbReference type="ARBA" id="ARBA00022989"/>
    </source>
</evidence>
<organism evidence="8 9">
    <name type="scientific">Caerostris extrusa</name>
    <name type="common">Bark spider</name>
    <name type="synonym">Caerostris bankana</name>
    <dbReference type="NCBI Taxonomy" id="172846"/>
    <lineage>
        <taxon>Eukaryota</taxon>
        <taxon>Metazoa</taxon>
        <taxon>Ecdysozoa</taxon>
        <taxon>Arthropoda</taxon>
        <taxon>Chelicerata</taxon>
        <taxon>Arachnida</taxon>
        <taxon>Araneae</taxon>
        <taxon>Araneomorphae</taxon>
        <taxon>Entelegynae</taxon>
        <taxon>Araneoidea</taxon>
        <taxon>Araneidae</taxon>
        <taxon>Caerostris</taxon>
    </lineage>
</organism>
<evidence type="ECO:0000256" key="6">
    <source>
        <dbReference type="SAM" id="Phobius"/>
    </source>
</evidence>
<keyword evidence="3 6" id="KW-1133">Transmembrane helix</keyword>
<feature type="domain" description="Fibronectin type-III" evidence="7">
    <location>
        <begin position="17"/>
        <end position="110"/>
    </location>
</feature>
<accession>A0AAV4QYL6</accession>
<evidence type="ECO:0000256" key="4">
    <source>
        <dbReference type="ARBA" id="ARBA00023136"/>
    </source>
</evidence>
<dbReference type="EMBL" id="BPLR01006907">
    <property type="protein sequence ID" value="GIY13217.1"/>
    <property type="molecule type" value="Genomic_DNA"/>
</dbReference>
<dbReference type="Proteomes" id="UP001054945">
    <property type="component" value="Unassembled WGS sequence"/>
</dbReference>
<dbReference type="GO" id="GO:0016020">
    <property type="term" value="C:membrane"/>
    <property type="evidence" value="ECO:0007669"/>
    <property type="project" value="UniProtKB-SubCell"/>
</dbReference>
<proteinExistence type="predicted"/>
<keyword evidence="2 6" id="KW-0812">Transmembrane</keyword>
<feature type="transmembrane region" description="Helical" evidence="6">
    <location>
        <begin position="125"/>
        <end position="148"/>
    </location>
</feature>
<gene>
    <name evidence="8" type="primary">Nrg</name>
    <name evidence="8" type="ORF">CEXT_234181</name>
</gene>